<dbReference type="AlphaFoldDB" id="A0A392VW84"/>
<reference evidence="2 3" key="1">
    <citation type="journal article" date="2018" name="Front. Plant Sci.">
        <title>Red Clover (Trifolium pratense) and Zigzag Clover (T. medium) - A Picture of Genomic Similarities and Differences.</title>
        <authorList>
            <person name="Dluhosova J."/>
            <person name="Istvanek J."/>
            <person name="Nedelnik J."/>
            <person name="Repkova J."/>
        </authorList>
    </citation>
    <scope>NUCLEOTIDE SEQUENCE [LARGE SCALE GENOMIC DNA]</scope>
    <source>
        <strain evidence="3">cv. 10/8</strain>
        <tissue evidence="2">Leaf</tissue>
    </source>
</reference>
<dbReference type="Proteomes" id="UP000265520">
    <property type="component" value="Unassembled WGS sequence"/>
</dbReference>
<name>A0A392VW84_9FABA</name>
<keyword evidence="3" id="KW-1185">Reference proteome</keyword>
<accession>A0A392VW84</accession>
<protein>
    <submittedName>
        <fullName evidence="2">Uncharacterized protein</fullName>
    </submittedName>
</protein>
<sequence length="23" mass="2495">MRGFNSRDGGGTDDSLPQLERGE</sequence>
<feature type="region of interest" description="Disordered" evidence="1">
    <location>
        <begin position="1"/>
        <end position="23"/>
    </location>
</feature>
<dbReference type="EMBL" id="LXQA011301874">
    <property type="protein sequence ID" value="MCI92466.1"/>
    <property type="molecule type" value="Genomic_DNA"/>
</dbReference>
<proteinExistence type="predicted"/>
<organism evidence="2 3">
    <name type="scientific">Trifolium medium</name>
    <dbReference type="NCBI Taxonomy" id="97028"/>
    <lineage>
        <taxon>Eukaryota</taxon>
        <taxon>Viridiplantae</taxon>
        <taxon>Streptophyta</taxon>
        <taxon>Embryophyta</taxon>
        <taxon>Tracheophyta</taxon>
        <taxon>Spermatophyta</taxon>
        <taxon>Magnoliopsida</taxon>
        <taxon>eudicotyledons</taxon>
        <taxon>Gunneridae</taxon>
        <taxon>Pentapetalae</taxon>
        <taxon>rosids</taxon>
        <taxon>fabids</taxon>
        <taxon>Fabales</taxon>
        <taxon>Fabaceae</taxon>
        <taxon>Papilionoideae</taxon>
        <taxon>50 kb inversion clade</taxon>
        <taxon>NPAAA clade</taxon>
        <taxon>Hologalegina</taxon>
        <taxon>IRL clade</taxon>
        <taxon>Trifolieae</taxon>
        <taxon>Trifolium</taxon>
    </lineage>
</organism>
<evidence type="ECO:0000313" key="3">
    <source>
        <dbReference type="Proteomes" id="UP000265520"/>
    </source>
</evidence>
<evidence type="ECO:0000256" key="1">
    <source>
        <dbReference type="SAM" id="MobiDB-lite"/>
    </source>
</evidence>
<comment type="caution">
    <text evidence="2">The sequence shown here is derived from an EMBL/GenBank/DDBJ whole genome shotgun (WGS) entry which is preliminary data.</text>
</comment>
<evidence type="ECO:0000313" key="2">
    <source>
        <dbReference type="EMBL" id="MCI92466.1"/>
    </source>
</evidence>
<feature type="non-terminal residue" evidence="2">
    <location>
        <position position="23"/>
    </location>
</feature>